<evidence type="ECO:0000259" key="10">
    <source>
        <dbReference type="PROSITE" id="PS50102"/>
    </source>
</evidence>
<accession>A0A0G4GLA6</accession>
<evidence type="ECO:0000256" key="8">
    <source>
        <dbReference type="RuleBase" id="RU364036"/>
    </source>
</evidence>
<dbReference type="InterPro" id="IPR035979">
    <property type="entry name" value="RBD_domain_sf"/>
</dbReference>
<reference evidence="11" key="1">
    <citation type="submission" date="2014-11" db="EMBL/GenBank/DDBJ databases">
        <authorList>
            <person name="Otto D Thomas"/>
            <person name="Naeem Raeece"/>
        </authorList>
    </citation>
    <scope>NUCLEOTIDE SEQUENCE</scope>
</reference>
<dbReference type="Gene3D" id="3.30.70.330">
    <property type="match status" value="1"/>
</dbReference>
<name>A0A0G4GLA6_9ALVE</name>
<comment type="subcellular location">
    <subcellularLocation>
        <location evidence="1 8">Nucleus</location>
    </subcellularLocation>
</comment>
<evidence type="ECO:0000256" key="2">
    <source>
        <dbReference type="ARBA" id="ARBA00010725"/>
    </source>
</evidence>
<keyword evidence="3 8" id="KW-0507">mRNA processing</keyword>
<dbReference type="PROSITE" id="PS50102">
    <property type="entry name" value="RRM"/>
    <property type="match status" value="1"/>
</dbReference>
<dbReference type="EMBL" id="CDMZ01001326">
    <property type="protein sequence ID" value="CEM30885.1"/>
    <property type="molecule type" value="Genomic_DNA"/>
</dbReference>
<dbReference type="GO" id="GO:0005846">
    <property type="term" value="C:nuclear cap binding complex"/>
    <property type="evidence" value="ECO:0007669"/>
    <property type="project" value="InterPro"/>
</dbReference>
<dbReference type="InterPro" id="IPR000504">
    <property type="entry name" value="RRM_dom"/>
</dbReference>
<feature type="domain" description="RRM" evidence="10">
    <location>
        <begin position="36"/>
        <end position="114"/>
    </location>
</feature>
<dbReference type="PhylomeDB" id="A0A0G4GLA6"/>
<dbReference type="InterPro" id="IPR027157">
    <property type="entry name" value="NCBP2"/>
</dbReference>
<evidence type="ECO:0000256" key="4">
    <source>
        <dbReference type="ARBA" id="ARBA00022884"/>
    </source>
</evidence>
<dbReference type="SMART" id="SM00360">
    <property type="entry name" value="RRM"/>
    <property type="match status" value="1"/>
</dbReference>
<dbReference type="AlphaFoldDB" id="A0A0G4GLA6"/>
<evidence type="ECO:0000256" key="7">
    <source>
        <dbReference type="PROSITE-ProRule" id="PRU00176"/>
    </source>
</evidence>
<evidence type="ECO:0000256" key="9">
    <source>
        <dbReference type="SAM" id="MobiDB-lite"/>
    </source>
</evidence>
<dbReference type="VEuPathDB" id="CryptoDB:Cvel_685"/>
<feature type="region of interest" description="Disordered" evidence="9">
    <location>
        <begin position="227"/>
        <end position="263"/>
    </location>
</feature>
<sequence>MAELYDARVNEARSNYYDKKSAENKYEWNDKLRDSTTVYIGNLAFDTKEEAIYEFFSSFGHIVRVVMGLNARTKEPCGFAFVQYRTHDEAHLSVALASGAKLDDREIRVDWDSGEGIDSAARKFGRGHHGIQWRDEFREEYDERRGGEGGGLNYEEENQKLRNEMRMAAAGGRTDEDVNRLKRGRSDTATGEGPGMPPLMPPPGGFNSMPPPMPFNAMPPPIAFNAMPPPTFMGGRGGFRSNGRMPSRGGGGHHRRGGVGYRD</sequence>
<dbReference type="PANTHER" id="PTHR18847">
    <property type="entry name" value="20 KD NUCLEAR CAP BINDING PROTEIN"/>
    <property type="match status" value="1"/>
</dbReference>
<dbReference type="GO" id="GO:0045292">
    <property type="term" value="P:mRNA cis splicing, via spliceosome"/>
    <property type="evidence" value="ECO:0007669"/>
    <property type="project" value="InterPro"/>
</dbReference>
<dbReference type="InterPro" id="IPR034148">
    <property type="entry name" value="NCBP2_RRM"/>
</dbReference>
<evidence type="ECO:0000256" key="3">
    <source>
        <dbReference type="ARBA" id="ARBA00022664"/>
    </source>
</evidence>
<dbReference type="InterPro" id="IPR012677">
    <property type="entry name" value="Nucleotide-bd_a/b_plait_sf"/>
</dbReference>
<evidence type="ECO:0000256" key="1">
    <source>
        <dbReference type="ARBA" id="ARBA00004123"/>
    </source>
</evidence>
<dbReference type="PANTHER" id="PTHR18847:SF0">
    <property type="entry name" value="NUCLEAR CAP-BINDING PROTEIN SUBUNIT 2"/>
    <property type="match status" value="1"/>
</dbReference>
<protein>
    <recommendedName>
        <fullName evidence="8">Nuclear cap-binding protein subunit 2</fullName>
    </recommendedName>
    <alternativeName>
        <fullName evidence="8">20 kDa nuclear cap-binding protein</fullName>
    </alternativeName>
</protein>
<keyword evidence="6 8" id="KW-0539">Nucleus</keyword>
<evidence type="ECO:0000313" key="11">
    <source>
        <dbReference type="EMBL" id="CEM30885.1"/>
    </source>
</evidence>
<dbReference type="GO" id="GO:0005634">
    <property type="term" value="C:nucleus"/>
    <property type="evidence" value="ECO:0007669"/>
    <property type="project" value="UniProtKB-SubCell"/>
</dbReference>
<evidence type="ECO:0000256" key="6">
    <source>
        <dbReference type="ARBA" id="ARBA00023242"/>
    </source>
</evidence>
<dbReference type="SUPFAM" id="SSF54928">
    <property type="entry name" value="RNA-binding domain, RBD"/>
    <property type="match status" value="1"/>
</dbReference>
<dbReference type="GO" id="GO:0000339">
    <property type="term" value="F:RNA cap binding"/>
    <property type="evidence" value="ECO:0007669"/>
    <property type="project" value="InterPro"/>
</dbReference>
<keyword evidence="5 8" id="KW-0508">mRNA splicing</keyword>
<proteinExistence type="inferred from homology"/>
<evidence type="ECO:0000256" key="5">
    <source>
        <dbReference type="ARBA" id="ARBA00023187"/>
    </source>
</evidence>
<keyword evidence="4 7" id="KW-0694">RNA-binding</keyword>
<organism evidence="11">
    <name type="scientific">Chromera velia CCMP2878</name>
    <dbReference type="NCBI Taxonomy" id="1169474"/>
    <lineage>
        <taxon>Eukaryota</taxon>
        <taxon>Sar</taxon>
        <taxon>Alveolata</taxon>
        <taxon>Colpodellida</taxon>
        <taxon>Chromeraceae</taxon>
        <taxon>Chromera</taxon>
    </lineage>
</organism>
<comment type="similarity">
    <text evidence="2 8">Belongs to the RRM NCBP2 family.</text>
</comment>
<dbReference type="Pfam" id="PF00076">
    <property type="entry name" value="RRM_1"/>
    <property type="match status" value="1"/>
</dbReference>
<dbReference type="CDD" id="cd12240">
    <property type="entry name" value="RRM_NCBP2"/>
    <property type="match status" value="1"/>
</dbReference>
<gene>
    <name evidence="11" type="ORF">Cvel_685</name>
</gene>